<evidence type="ECO:0000259" key="1">
    <source>
        <dbReference type="PROSITE" id="PS51163"/>
    </source>
</evidence>
<sequence>MLLHIHPETPQARLIEQAVDILQNEGILVYPTDSSYAIGCMIGNQKGMDRILKIRQESSKSHYFSLMCQDLSSLSHYALVDNPQYRLLKAILPGPYTLILKGTREVPKKLLMPKRNTVGLRVPNHVIIQAVLAALKAPILSTTLKVPGYEAYELNNASMIDEIIGQHVDGIIDGGACSMEPTTVVDLSNGAPEVLRQGQGSTTLFE</sequence>
<dbReference type="EMBL" id="QEWQ01000001">
    <property type="protein sequence ID" value="PWD81842.1"/>
    <property type="molecule type" value="Genomic_DNA"/>
</dbReference>
<protein>
    <submittedName>
        <fullName evidence="2">Threonylcarbamoyl-AMP synthase</fullName>
    </submittedName>
</protein>
<comment type="caution">
    <text evidence="2">The sequence shown here is derived from an EMBL/GenBank/DDBJ whole genome shotgun (WGS) entry which is preliminary data.</text>
</comment>
<dbReference type="InterPro" id="IPR052532">
    <property type="entry name" value="SUA5_domain"/>
</dbReference>
<dbReference type="Pfam" id="PF01300">
    <property type="entry name" value="Sua5_yciO_yrdC"/>
    <property type="match status" value="1"/>
</dbReference>
<dbReference type="OrthoDB" id="9781656at2"/>
<proteinExistence type="predicted"/>
<gene>
    <name evidence="2" type="ORF">DC083_01240</name>
</gene>
<dbReference type="PANTHER" id="PTHR42828:SF3">
    <property type="entry name" value="THREONYLCARBAMOYL-AMP SYNTHASE"/>
    <property type="match status" value="1"/>
</dbReference>
<dbReference type="PANTHER" id="PTHR42828">
    <property type="entry name" value="DHBP SYNTHASE RIBB-LIKE ALPHA/BETA DOMAIN-CONTAINING PROTEIN"/>
    <property type="match status" value="1"/>
</dbReference>
<dbReference type="InterPro" id="IPR006070">
    <property type="entry name" value="Sua5-like_dom"/>
</dbReference>
<dbReference type="SUPFAM" id="SSF55821">
    <property type="entry name" value="YrdC/RibB"/>
    <property type="match status" value="1"/>
</dbReference>
<evidence type="ECO:0000313" key="3">
    <source>
        <dbReference type="Proteomes" id="UP000245020"/>
    </source>
</evidence>
<dbReference type="GO" id="GO:0003725">
    <property type="term" value="F:double-stranded RNA binding"/>
    <property type="evidence" value="ECO:0007669"/>
    <property type="project" value="InterPro"/>
</dbReference>
<evidence type="ECO:0000313" key="2">
    <source>
        <dbReference type="EMBL" id="PWD81842.1"/>
    </source>
</evidence>
<dbReference type="RefSeq" id="WP_026879682.1">
    <property type="nucleotide sequence ID" value="NZ_BMYA01000001.1"/>
</dbReference>
<dbReference type="Gene3D" id="3.90.870.10">
    <property type="entry name" value="DHBP synthase"/>
    <property type="match status" value="1"/>
</dbReference>
<dbReference type="InterPro" id="IPR017945">
    <property type="entry name" value="DHBP_synth_RibB-like_a/b_dom"/>
</dbReference>
<feature type="domain" description="YrdC-like" evidence="1">
    <location>
        <begin position="12"/>
        <end position="200"/>
    </location>
</feature>
<keyword evidence="3" id="KW-1185">Reference proteome</keyword>
<organism evidence="2 3">
    <name type="scientific">Ignatzschineria ureiclastica</name>
    <dbReference type="NCBI Taxonomy" id="472582"/>
    <lineage>
        <taxon>Bacteria</taxon>
        <taxon>Pseudomonadati</taxon>
        <taxon>Pseudomonadota</taxon>
        <taxon>Gammaproteobacteria</taxon>
        <taxon>Cardiobacteriales</taxon>
        <taxon>Ignatzschineriaceae</taxon>
        <taxon>Ignatzschineria</taxon>
    </lineage>
</organism>
<dbReference type="AlphaFoldDB" id="A0A2U2AGR5"/>
<reference evidence="3" key="1">
    <citation type="submission" date="2018-05" db="EMBL/GenBank/DDBJ databases">
        <title>Ignatzschineria dubaiensis sp. nov., isolated from necrotic foot tissues of dromedaries (Camelus dromedarius) and associated maggots in Dubai, United Arab Emirates.</title>
        <authorList>
            <person name="Tsang C.C."/>
            <person name="Tang J.Y.M."/>
            <person name="Fong J.Y.H."/>
            <person name="Kinne J."/>
            <person name="Lee H.H."/>
            <person name="Joseph M."/>
            <person name="Jose S."/>
            <person name="Schuster R.K."/>
            <person name="Tang Y."/>
            <person name="Sivakumar S."/>
            <person name="Chen J.H.K."/>
            <person name="Teng J.L.L."/>
            <person name="Lau S.K.P."/>
            <person name="Wernery U."/>
            <person name="Woo P.C.Y."/>
        </authorList>
    </citation>
    <scope>NUCLEOTIDE SEQUENCE [LARGE SCALE GENOMIC DNA]</scope>
    <source>
        <strain evidence="3">KCTC 22644</strain>
    </source>
</reference>
<accession>A0A2U2AGR5</accession>
<name>A0A2U2AGR5_9GAMM</name>
<dbReference type="PROSITE" id="PS51163">
    <property type="entry name" value="YRDC"/>
    <property type="match status" value="1"/>
</dbReference>
<dbReference type="Proteomes" id="UP000245020">
    <property type="component" value="Unassembled WGS sequence"/>
</dbReference>
<dbReference type="NCBIfam" id="TIGR00057">
    <property type="entry name" value="L-threonylcarbamoyladenylate synthase"/>
    <property type="match status" value="1"/>
</dbReference>